<proteinExistence type="predicted"/>
<dbReference type="InterPro" id="IPR015421">
    <property type="entry name" value="PyrdxlP-dep_Trfase_major"/>
</dbReference>
<dbReference type="InterPro" id="IPR015422">
    <property type="entry name" value="PyrdxlP-dep_Trfase_small"/>
</dbReference>
<dbReference type="OMA" id="ETRAGCS"/>
<evidence type="ECO:0000313" key="2">
    <source>
        <dbReference type="EMBL" id="ELU07228.1"/>
    </source>
</evidence>
<dbReference type="Pfam" id="PF00266">
    <property type="entry name" value="Aminotran_5"/>
    <property type="match status" value="1"/>
</dbReference>
<dbReference type="AlphaFoldDB" id="R7UMA2"/>
<gene>
    <name evidence="2" type="ORF">CAPTEDRAFT_190152</name>
</gene>
<dbReference type="SUPFAM" id="SSF53383">
    <property type="entry name" value="PLP-dependent transferases"/>
    <property type="match status" value="1"/>
</dbReference>
<protein>
    <recommendedName>
        <fullName evidence="1">Aminotransferase class V domain-containing protein</fullName>
    </recommendedName>
</protein>
<name>R7UMA2_CAPTE</name>
<dbReference type="PANTHER" id="PTHR43686">
    <property type="entry name" value="SULFURTRANSFERASE-RELATED"/>
    <property type="match status" value="1"/>
</dbReference>
<accession>R7UMA2</accession>
<dbReference type="EnsemblMetazoa" id="CapteT190152">
    <property type="protein sequence ID" value="CapteP190152"/>
    <property type="gene ID" value="CapteG190152"/>
</dbReference>
<reference evidence="3" key="3">
    <citation type="submission" date="2015-06" db="UniProtKB">
        <authorList>
            <consortium name="EnsemblMetazoa"/>
        </authorList>
    </citation>
    <scope>IDENTIFICATION</scope>
</reference>
<dbReference type="Gene3D" id="3.90.1150.10">
    <property type="entry name" value="Aspartate Aminotransferase, domain 1"/>
    <property type="match status" value="1"/>
</dbReference>
<dbReference type="EMBL" id="KB300094">
    <property type="protein sequence ID" value="ELU07228.1"/>
    <property type="molecule type" value="Genomic_DNA"/>
</dbReference>
<dbReference type="PANTHER" id="PTHR43686:SF1">
    <property type="entry name" value="AMINOTRAN_5 DOMAIN-CONTAINING PROTEIN"/>
    <property type="match status" value="1"/>
</dbReference>
<evidence type="ECO:0000313" key="3">
    <source>
        <dbReference type="EnsemblMetazoa" id="CapteP190152"/>
    </source>
</evidence>
<evidence type="ECO:0000313" key="4">
    <source>
        <dbReference type="Proteomes" id="UP000014760"/>
    </source>
</evidence>
<organism evidence="2">
    <name type="scientific">Capitella teleta</name>
    <name type="common">Polychaete worm</name>
    <dbReference type="NCBI Taxonomy" id="283909"/>
    <lineage>
        <taxon>Eukaryota</taxon>
        <taxon>Metazoa</taxon>
        <taxon>Spiralia</taxon>
        <taxon>Lophotrochozoa</taxon>
        <taxon>Annelida</taxon>
        <taxon>Polychaeta</taxon>
        <taxon>Sedentaria</taxon>
        <taxon>Scolecida</taxon>
        <taxon>Capitellidae</taxon>
        <taxon>Capitella</taxon>
    </lineage>
</organism>
<dbReference type="Proteomes" id="UP000014760">
    <property type="component" value="Unassembled WGS sequence"/>
</dbReference>
<keyword evidence="4" id="KW-1185">Reference proteome</keyword>
<reference evidence="2 4" key="2">
    <citation type="journal article" date="2013" name="Nature">
        <title>Insights into bilaterian evolution from three spiralian genomes.</title>
        <authorList>
            <person name="Simakov O."/>
            <person name="Marletaz F."/>
            <person name="Cho S.J."/>
            <person name="Edsinger-Gonzales E."/>
            <person name="Havlak P."/>
            <person name="Hellsten U."/>
            <person name="Kuo D.H."/>
            <person name="Larsson T."/>
            <person name="Lv J."/>
            <person name="Arendt D."/>
            <person name="Savage R."/>
            <person name="Osoegawa K."/>
            <person name="de Jong P."/>
            <person name="Grimwood J."/>
            <person name="Chapman J.A."/>
            <person name="Shapiro H."/>
            <person name="Aerts A."/>
            <person name="Otillar R.P."/>
            <person name="Terry A.Y."/>
            <person name="Boore J.L."/>
            <person name="Grigoriev I.V."/>
            <person name="Lindberg D.R."/>
            <person name="Seaver E.C."/>
            <person name="Weisblat D.A."/>
            <person name="Putnam N.H."/>
            <person name="Rokhsar D.S."/>
        </authorList>
    </citation>
    <scope>NUCLEOTIDE SEQUENCE</scope>
    <source>
        <strain evidence="2 4">I ESC-2004</strain>
    </source>
</reference>
<feature type="domain" description="Aminotransferase class V" evidence="1">
    <location>
        <begin position="42"/>
        <end position="404"/>
    </location>
</feature>
<dbReference type="HOGENOM" id="CLU_003433_9_2_1"/>
<dbReference type="InterPro" id="IPR000192">
    <property type="entry name" value="Aminotrans_V_dom"/>
</dbReference>
<dbReference type="InterPro" id="IPR015424">
    <property type="entry name" value="PyrdxlP-dep_Trfase"/>
</dbReference>
<dbReference type="EMBL" id="AMQN01001147">
    <property type="status" value="NOT_ANNOTATED_CDS"/>
    <property type="molecule type" value="Genomic_DNA"/>
</dbReference>
<reference evidence="4" key="1">
    <citation type="submission" date="2012-12" db="EMBL/GenBank/DDBJ databases">
        <authorList>
            <person name="Hellsten U."/>
            <person name="Grimwood J."/>
            <person name="Chapman J.A."/>
            <person name="Shapiro H."/>
            <person name="Aerts A."/>
            <person name="Otillar R.P."/>
            <person name="Terry A.Y."/>
            <person name="Boore J.L."/>
            <person name="Simakov O."/>
            <person name="Marletaz F."/>
            <person name="Cho S.-J."/>
            <person name="Edsinger-Gonzales E."/>
            <person name="Havlak P."/>
            <person name="Kuo D.-H."/>
            <person name="Larsson T."/>
            <person name="Lv J."/>
            <person name="Arendt D."/>
            <person name="Savage R."/>
            <person name="Osoegawa K."/>
            <person name="de Jong P."/>
            <person name="Lindberg D.R."/>
            <person name="Seaver E.C."/>
            <person name="Weisblat D.A."/>
            <person name="Putnam N.H."/>
            <person name="Grigoriev I.V."/>
            <person name="Rokhsar D.S."/>
        </authorList>
    </citation>
    <scope>NUCLEOTIDE SEQUENCE</scope>
    <source>
        <strain evidence="4">I ESC-2004</strain>
    </source>
</reference>
<evidence type="ECO:0000259" key="1">
    <source>
        <dbReference type="Pfam" id="PF00266"/>
    </source>
</evidence>
<dbReference type="Gene3D" id="3.40.640.10">
    <property type="entry name" value="Type I PLP-dependent aspartate aminotransferase-like (Major domain)"/>
    <property type="match status" value="1"/>
</dbReference>
<sequence>MGAQKSKASSHEEGRLLLEVIRNNLIGKDAQQDGPFGRKTLVYCDYTASGRSLQYTEDFILTNVLPFYANTHSASSALAQQTTLYRQDARKIIARCVNASDDDAVIFTGSGTTGGVHKAIHALRLDDPEVARKTVVFIGPFEHHSNILPWKETGAKVIRIKDTKGGIVDFSDLCQQLVDHKPNFEFMIGAFSAASNVTGIETDTVAVSEILHSHGALALWDYATAAPYLKIDMNPPGNGYKDAVYFSPHKFIGGVGTPGVLVAKRTMFKNEIPGGCGGGTVVYVSREKHKYIEKIEEREEGGTPAIVESVRAGLTLLLKEMVGTHIIEEKERQFCRMAFEALQPNRNIEILGSAAPNRLPIFSILVVHPQSGKLLHHNFVARLLNDLYGLQVRGGCACAGPYAADLLNMTEEEVDEYIKFVPNGAADKNEGEYDEGSYWNILKPGFVRFNLAYFLTEETVRYILHAVNMVASHGWKLLPFYEPDLKTGEWRHKSWVPKWRSIGDIFHIEVQKDGPMPHHSCLLKSGKLSLERMKADAAATLRLAHKLSTKSDKSNRDDELDAVLGGRNGDVMSPPTWFLLPGEARKYLARDQSKNLDPITNTRRHKESNRSTINYFHIFKGNSSSTKLESFRNGHLQRRASLEEEGVGKQLNFARMTGSQIHLPHEPYFEPMSRAE</sequence>
<dbReference type="STRING" id="283909.R7UMA2"/>
<dbReference type="OrthoDB" id="420046at2759"/>